<comment type="caution">
    <text evidence="5">The sequence shown here is derived from an EMBL/GenBank/DDBJ whole genome shotgun (WGS) entry which is preliminary data.</text>
</comment>
<dbReference type="GO" id="GO:0016758">
    <property type="term" value="F:hexosyltransferase activity"/>
    <property type="evidence" value="ECO:0007669"/>
    <property type="project" value="TreeGrafter"/>
</dbReference>
<dbReference type="GO" id="GO:1901137">
    <property type="term" value="P:carbohydrate derivative biosynthetic process"/>
    <property type="evidence" value="ECO:0007669"/>
    <property type="project" value="UniProtKB-ARBA"/>
</dbReference>
<evidence type="ECO:0000313" key="6">
    <source>
        <dbReference type="Proteomes" id="UP000306985"/>
    </source>
</evidence>
<keyword evidence="6" id="KW-1185">Reference proteome</keyword>
<evidence type="ECO:0000313" key="5">
    <source>
        <dbReference type="EMBL" id="TKV61470.1"/>
    </source>
</evidence>
<dbReference type="Pfam" id="PF13439">
    <property type="entry name" value="Glyco_transf_4"/>
    <property type="match status" value="1"/>
</dbReference>
<reference evidence="5 6" key="1">
    <citation type="submission" date="2019-05" db="EMBL/GenBank/DDBJ databases">
        <title>Nakamurella sp. N5BH11, whole genome shotgun sequence.</title>
        <authorList>
            <person name="Tuo L."/>
        </authorList>
    </citation>
    <scope>NUCLEOTIDE SEQUENCE [LARGE SCALE GENOMIC DNA]</scope>
    <source>
        <strain evidence="5 6">N5BH11</strain>
    </source>
</reference>
<dbReference type="Gene3D" id="3.40.50.2000">
    <property type="entry name" value="Glycogen Phosphorylase B"/>
    <property type="match status" value="2"/>
</dbReference>
<dbReference type="RefSeq" id="WP_137448774.1">
    <property type="nucleotide sequence ID" value="NZ_SZZH01000001.1"/>
</dbReference>
<feature type="compositionally biased region" description="Low complexity" evidence="3">
    <location>
        <begin position="1"/>
        <end position="19"/>
    </location>
</feature>
<evidence type="ECO:0000256" key="1">
    <source>
        <dbReference type="ARBA" id="ARBA00022676"/>
    </source>
</evidence>
<feature type="region of interest" description="Disordered" evidence="3">
    <location>
        <begin position="1"/>
        <end position="21"/>
    </location>
</feature>
<sequence length="422" mass="44571">MTQARSARGPPRRAPAWATGRGGGGYRVRIAHVSDCFLPRLGGIEMQVNDLTRRQAAAGHHPEVITATPGGPAGAAGADPRVPIHRSGLPIPAEIANNPFPSRPIRKVLRAGNFDAVHVHAGVGSPFAAAGLRVALDLGLPTVVTVHCLRPPFRLPLILTPWLDRRLAPGFALTAVSEAAAAPLRERTGVPVTVLPNGLDPGEWRVAAVDGASEPSAPAGAVGTTPVHAVATMRLSVRKRPLPLLKIVAAARDRLAADRSGVDLRLTVFGDGKLRPRMERYLRREGLTGAVRLAGRIDRASLLTEYAAADLFLAPAFLESFGIAALEARCAGLPVVAMSDTGVTEFVADGREGLIADGDDGMVEAIVRLATDQTLRRSIQRHNRRTEPPTAWATVLTRLDGEYARAARLAGRPAGSGRSLSH</sequence>
<proteinExistence type="predicted"/>
<dbReference type="AlphaFoldDB" id="A0A4U6QLM9"/>
<keyword evidence="1" id="KW-0328">Glycosyltransferase</keyword>
<dbReference type="SUPFAM" id="SSF53756">
    <property type="entry name" value="UDP-Glycosyltransferase/glycogen phosphorylase"/>
    <property type="match status" value="1"/>
</dbReference>
<dbReference type="PANTHER" id="PTHR45947:SF3">
    <property type="entry name" value="SULFOQUINOVOSYL TRANSFERASE SQD2"/>
    <property type="match status" value="1"/>
</dbReference>
<feature type="domain" description="Glycosyltransferase subfamily 4-like N-terminal" evidence="4">
    <location>
        <begin position="42"/>
        <end position="201"/>
    </location>
</feature>
<dbReference type="OrthoDB" id="9802525at2"/>
<evidence type="ECO:0000259" key="4">
    <source>
        <dbReference type="Pfam" id="PF13439"/>
    </source>
</evidence>
<organism evidence="5 6">
    <name type="scientific">Nakamurella flava</name>
    <dbReference type="NCBI Taxonomy" id="2576308"/>
    <lineage>
        <taxon>Bacteria</taxon>
        <taxon>Bacillati</taxon>
        <taxon>Actinomycetota</taxon>
        <taxon>Actinomycetes</taxon>
        <taxon>Nakamurellales</taxon>
        <taxon>Nakamurellaceae</taxon>
        <taxon>Nakamurella</taxon>
    </lineage>
</organism>
<dbReference type="InterPro" id="IPR050194">
    <property type="entry name" value="Glycosyltransferase_grp1"/>
</dbReference>
<accession>A0A4U6QLM9</accession>
<dbReference type="InterPro" id="IPR028098">
    <property type="entry name" value="Glyco_trans_4-like_N"/>
</dbReference>
<dbReference type="Proteomes" id="UP000306985">
    <property type="component" value="Unassembled WGS sequence"/>
</dbReference>
<dbReference type="EMBL" id="SZZH01000001">
    <property type="protein sequence ID" value="TKV61470.1"/>
    <property type="molecule type" value="Genomic_DNA"/>
</dbReference>
<protein>
    <submittedName>
        <fullName evidence="5">Glycosyltransferase family 4 protein</fullName>
    </submittedName>
</protein>
<dbReference type="PANTHER" id="PTHR45947">
    <property type="entry name" value="SULFOQUINOVOSYL TRANSFERASE SQD2"/>
    <property type="match status" value="1"/>
</dbReference>
<evidence type="ECO:0000256" key="3">
    <source>
        <dbReference type="SAM" id="MobiDB-lite"/>
    </source>
</evidence>
<name>A0A4U6QLM9_9ACTN</name>
<dbReference type="CDD" id="cd03801">
    <property type="entry name" value="GT4_PimA-like"/>
    <property type="match status" value="1"/>
</dbReference>
<gene>
    <name evidence="5" type="ORF">FDO65_07805</name>
</gene>
<dbReference type="Pfam" id="PF13692">
    <property type="entry name" value="Glyco_trans_1_4"/>
    <property type="match status" value="1"/>
</dbReference>
<evidence type="ECO:0000256" key="2">
    <source>
        <dbReference type="ARBA" id="ARBA00022679"/>
    </source>
</evidence>
<keyword evidence="2 5" id="KW-0808">Transferase</keyword>